<accession>A0A9J6EWD6</accession>
<evidence type="ECO:0000313" key="4">
    <source>
        <dbReference type="EMBL" id="KAH8038585.1"/>
    </source>
</evidence>
<keyword evidence="1" id="KW-0238">DNA-binding</keyword>
<sequence length="164" mass="18254">MGIEDFKFTDGWLRGFKKRHGILFKKPHRPVPCNGKAYKVDILAAIHMLAEAWKAVKPDTIAHCFRHAGFAAAEEPEADNPDASDPDGTDGGEDLMHDLRSVGVNLPATMTFKDFTRADDFIVSCAEATDDEILRQVVPEPESGSDDETTTTARSRRRRRSPTR</sequence>
<feature type="region of interest" description="Disordered" evidence="2">
    <location>
        <begin position="132"/>
        <end position="164"/>
    </location>
</feature>
<gene>
    <name evidence="4" type="ORF">HPB51_002006</name>
</gene>
<dbReference type="EMBL" id="JABSTU010000001">
    <property type="protein sequence ID" value="KAH8038585.1"/>
    <property type="molecule type" value="Genomic_DNA"/>
</dbReference>
<comment type="caution">
    <text evidence="4">The sequence shown here is derived from an EMBL/GenBank/DDBJ whole genome shotgun (WGS) entry which is preliminary data.</text>
</comment>
<feature type="region of interest" description="Disordered" evidence="2">
    <location>
        <begin position="72"/>
        <end position="96"/>
    </location>
</feature>
<dbReference type="InterPro" id="IPR006600">
    <property type="entry name" value="HTH_CenpB_DNA-bd_dom"/>
</dbReference>
<keyword evidence="5" id="KW-1185">Reference proteome</keyword>
<feature type="compositionally biased region" description="Acidic residues" evidence="2">
    <location>
        <begin position="74"/>
        <end position="93"/>
    </location>
</feature>
<dbReference type="Proteomes" id="UP000821866">
    <property type="component" value="Chromosome 1"/>
</dbReference>
<organism evidence="4 5">
    <name type="scientific">Rhipicephalus microplus</name>
    <name type="common">Cattle tick</name>
    <name type="synonym">Boophilus microplus</name>
    <dbReference type="NCBI Taxonomy" id="6941"/>
    <lineage>
        <taxon>Eukaryota</taxon>
        <taxon>Metazoa</taxon>
        <taxon>Ecdysozoa</taxon>
        <taxon>Arthropoda</taxon>
        <taxon>Chelicerata</taxon>
        <taxon>Arachnida</taxon>
        <taxon>Acari</taxon>
        <taxon>Parasitiformes</taxon>
        <taxon>Ixodida</taxon>
        <taxon>Ixodoidea</taxon>
        <taxon>Ixodidae</taxon>
        <taxon>Rhipicephalinae</taxon>
        <taxon>Rhipicephalus</taxon>
        <taxon>Boophilus</taxon>
    </lineage>
</organism>
<dbReference type="AlphaFoldDB" id="A0A9J6EWD6"/>
<evidence type="ECO:0000256" key="1">
    <source>
        <dbReference type="ARBA" id="ARBA00023125"/>
    </source>
</evidence>
<evidence type="ECO:0000259" key="3">
    <source>
        <dbReference type="PROSITE" id="PS51253"/>
    </source>
</evidence>
<dbReference type="Gene3D" id="1.10.10.60">
    <property type="entry name" value="Homeodomain-like"/>
    <property type="match status" value="1"/>
</dbReference>
<reference evidence="4" key="1">
    <citation type="journal article" date="2020" name="Cell">
        <title>Large-Scale Comparative Analyses of Tick Genomes Elucidate Their Genetic Diversity and Vector Capacities.</title>
        <authorList>
            <consortium name="Tick Genome and Microbiome Consortium (TIGMIC)"/>
            <person name="Jia N."/>
            <person name="Wang J."/>
            <person name="Shi W."/>
            <person name="Du L."/>
            <person name="Sun Y."/>
            <person name="Zhan W."/>
            <person name="Jiang J.F."/>
            <person name="Wang Q."/>
            <person name="Zhang B."/>
            <person name="Ji P."/>
            <person name="Bell-Sakyi L."/>
            <person name="Cui X.M."/>
            <person name="Yuan T.T."/>
            <person name="Jiang B.G."/>
            <person name="Yang W.F."/>
            <person name="Lam T.T."/>
            <person name="Chang Q.C."/>
            <person name="Ding S.J."/>
            <person name="Wang X.J."/>
            <person name="Zhu J.G."/>
            <person name="Ruan X.D."/>
            <person name="Zhao L."/>
            <person name="Wei J.T."/>
            <person name="Ye R.Z."/>
            <person name="Que T.C."/>
            <person name="Du C.H."/>
            <person name="Zhou Y.H."/>
            <person name="Cheng J.X."/>
            <person name="Dai P.F."/>
            <person name="Guo W.B."/>
            <person name="Han X.H."/>
            <person name="Huang E.J."/>
            <person name="Li L.F."/>
            <person name="Wei W."/>
            <person name="Gao Y.C."/>
            <person name="Liu J.Z."/>
            <person name="Shao H.Z."/>
            <person name="Wang X."/>
            <person name="Wang C.C."/>
            <person name="Yang T.C."/>
            <person name="Huo Q.B."/>
            <person name="Li W."/>
            <person name="Chen H.Y."/>
            <person name="Chen S.E."/>
            <person name="Zhou L.G."/>
            <person name="Ni X.B."/>
            <person name="Tian J.H."/>
            <person name="Sheng Y."/>
            <person name="Liu T."/>
            <person name="Pan Y.S."/>
            <person name="Xia L.Y."/>
            <person name="Li J."/>
            <person name="Zhao F."/>
            <person name="Cao W.C."/>
        </authorList>
    </citation>
    <scope>NUCLEOTIDE SEQUENCE</scope>
    <source>
        <strain evidence="4">Rmic-2018</strain>
    </source>
</reference>
<dbReference type="VEuPathDB" id="VectorBase:LOC119177969"/>
<feature type="domain" description="HTH CENPB-type" evidence="3">
    <location>
        <begin position="1"/>
        <end position="26"/>
    </location>
</feature>
<evidence type="ECO:0000313" key="5">
    <source>
        <dbReference type="Proteomes" id="UP000821866"/>
    </source>
</evidence>
<dbReference type="PROSITE" id="PS51253">
    <property type="entry name" value="HTH_CENPB"/>
    <property type="match status" value="1"/>
</dbReference>
<protein>
    <recommendedName>
        <fullName evidence="3">HTH CENPB-type domain-containing protein</fullName>
    </recommendedName>
</protein>
<evidence type="ECO:0000256" key="2">
    <source>
        <dbReference type="SAM" id="MobiDB-lite"/>
    </source>
</evidence>
<proteinExistence type="predicted"/>
<feature type="compositionally biased region" description="Basic residues" evidence="2">
    <location>
        <begin position="154"/>
        <end position="164"/>
    </location>
</feature>
<dbReference type="GO" id="GO:0003677">
    <property type="term" value="F:DNA binding"/>
    <property type="evidence" value="ECO:0007669"/>
    <property type="project" value="UniProtKB-KW"/>
</dbReference>
<reference evidence="4" key="2">
    <citation type="submission" date="2021-09" db="EMBL/GenBank/DDBJ databases">
        <authorList>
            <person name="Jia N."/>
            <person name="Wang J."/>
            <person name="Shi W."/>
            <person name="Du L."/>
            <person name="Sun Y."/>
            <person name="Zhan W."/>
            <person name="Jiang J."/>
            <person name="Wang Q."/>
            <person name="Zhang B."/>
            <person name="Ji P."/>
            <person name="Sakyi L.B."/>
            <person name="Cui X."/>
            <person name="Yuan T."/>
            <person name="Jiang B."/>
            <person name="Yang W."/>
            <person name="Lam T.T.-Y."/>
            <person name="Chang Q."/>
            <person name="Ding S."/>
            <person name="Wang X."/>
            <person name="Zhu J."/>
            <person name="Ruan X."/>
            <person name="Zhao L."/>
            <person name="Wei J."/>
            <person name="Que T."/>
            <person name="Du C."/>
            <person name="Cheng J."/>
            <person name="Dai P."/>
            <person name="Han X."/>
            <person name="Huang E."/>
            <person name="Gao Y."/>
            <person name="Liu J."/>
            <person name="Shao H."/>
            <person name="Ye R."/>
            <person name="Li L."/>
            <person name="Wei W."/>
            <person name="Wang X."/>
            <person name="Wang C."/>
            <person name="Huo Q."/>
            <person name="Li W."/>
            <person name="Guo W."/>
            <person name="Chen H."/>
            <person name="Chen S."/>
            <person name="Zhou L."/>
            <person name="Zhou L."/>
            <person name="Ni X."/>
            <person name="Tian J."/>
            <person name="Zhou Y."/>
            <person name="Sheng Y."/>
            <person name="Liu T."/>
            <person name="Pan Y."/>
            <person name="Xia L."/>
            <person name="Li J."/>
            <person name="Zhao F."/>
            <person name="Cao W."/>
        </authorList>
    </citation>
    <scope>NUCLEOTIDE SEQUENCE</scope>
    <source>
        <strain evidence="4">Rmic-2018</strain>
        <tissue evidence="4">Larvae</tissue>
    </source>
</reference>
<dbReference type="Pfam" id="PF03221">
    <property type="entry name" value="HTH_Tnp_Tc5"/>
    <property type="match status" value="1"/>
</dbReference>
<name>A0A9J6EWD6_RHIMP</name>